<name>A0A7R9LPS9_9ACAR</name>
<feature type="coiled-coil region" evidence="5">
    <location>
        <begin position="135"/>
        <end position="211"/>
    </location>
</feature>
<dbReference type="PROSITE" id="PS50053">
    <property type="entry name" value="UBIQUITIN_2"/>
    <property type="match status" value="2"/>
</dbReference>
<dbReference type="SUPFAM" id="SSF57850">
    <property type="entry name" value="RING/U-box"/>
    <property type="match status" value="1"/>
</dbReference>
<evidence type="ECO:0000256" key="6">
    <source>
        <dbReference type="SAM" id="MobiDB-lite"/>
    </source>
</evidence>
<dbReference type="SMART" id="SM00213">
    <property type="entry name" value="UBQ"/>
    <property type="match status" value="2"/>
</dbReference>
<dbReference type="SUPFAM" id="SSF49599">
    <property type="entry name" value="TRAF domain-like"/>
    <property type="match status" value="1"/>
</dbReference>
<keyword evidence="3" id="KW-0862">Zinc</keyword>
<dbReference type="Gene3D" id="3.10.20.90">
    <property type="entry name" value="Phosphatidylinositol 3-kinase Catalytic Subunit, Chain A, domain 1"/>
    <property type="match status" value="2"/>
</dbReference>
<evidence type="ECO:0000313" key="10">
    <source>
        <dbReference type="Proteomes" id="UP000728032"/>
    </source>
</evidence>
<gene>
    <name evidence="9" type="ORF">ONB1V03_LOCUS5313</name>
</gene>
<dbReference type="InterPro" id="IPR000626">
    <property type="entry name" value="Ubiquitin-like_dom"/>
</dbReference>
<feature type="region of interest" description="Disordered" evidence="6">
    <location>
        <begin position="446"/>
        <end position="472"/>
    </location>
</feature>
<dbReference type="SUPFAM" id="SSF54236">
    <property type="entry name" value="Ubiquitin-like"/>
    <property type="match status" value="2"/>
</dbReference>
<keyword evidence="1" id="KW-0479">Metal-binding</keyword>
<evidence type="ECO:0000313" key="9">
    <source>
        <dbReference type="EMBL" id="CAD7645642.1"/>
    </source>
</evidence>
<dbReference type="Gene3D" id="3.30.40.10">
    <property type="entry name" value="Zinc/RING finger domain, C3HC4 (zinc finger)"/>
    <property type="match status" value="2"/>
</dbReference>
<feature type="compositionally biased region" description="Polar residues" evidence="6">
    <location>
        <begin position="463"/>
        <end position="472"/>
    </location>
</feature>
<dbReference type="EMBL" id="CAJPVJ010002102">
    <property type="protein sequence ID" value="CAG2165775.1"/>
    <property type="molecule type" value="Genomic_DNA"/>
</dbReference>
<dbReference type="PROSITE" id="PS50089">
    <property type="entry name" value="ZF_RING_2"/>
    <property type="match status" value="1"/>
</dbReference>
<proteinExistence type="predicted"/>
<dbReference type="InterPro" id="IPR017907">
    <property type="entry name" value="Znf_RING_CS"/>
</dbReference>
<dbReference type="InterPro" id="IPR013083">
    <property type="entry name" value="Znf_RING/FYVE/PHD"/>
</dbReference>
<feature type="domain" description="RING-type" evidence="8">
    <location>
        <begin position="18"/>
        <end position="57"/>
    </location>
</feature>
<evidence type="ECO:0008006" key="11">
    <source>
        <dbReference type="Google" id="ProtNLM"/>
    </source>
</evidence>
<dbReference type="AlphaFoldDB" id="A0A7R9LPS9"/>
<dbReference type="InterPro" id="IPR050158">
    <property type="entry name" value="Ubiquitin_ubiquitin-like"/>
</dbReference>
<evidence type="ECO:0000256" key="3">
    <source>
        <dbReference type="ARBA" id="ARBA00022833"/>
    </source>
</evidence>
<dbReference type="Pfam" id="PF00240">
    <property type="entry name" value="ubiquitin"/>
    <property type="match status" value="2"/>
</dbReference>
<dbReference type="InterPro" id="IPR019956">
    <property type="entry name" value="Ubiquitin_dom"/>
</dbReference>
<dbReference type="PANTHER" id="PTHR10666">
    <property type="entry name" value="UBIQUITIN"/>
    <property type="match status" value="1"/>
</dbReference>
<evidence type="ECO:0000256" key="5">
    <source>
        <dbReference type="SAM" id="Coils"/>
    </source>
</evidence>
<accession>A0A7R9LPS9</accession>
<evidence type="ECO:0000256" key="2">
    <source>
        <dbReference type="ARBA" id="ARBA00022771"/>
    </source>
</evidence>
<dbReference type="OrthoDB" id="6492466at2759"/>
<dbReference type="SMART" id="SM00184">
    <property type="entry name" value="RING"/>
    <property type="match status" value="1"/>
</dbReference>
<dbReference type="PROSITE" id="PS00518">
    <property type="entry name" value="ZF_RING_1"/>
    <property type="match status" value="1"/>
</dbReference>
<sequence>MGYDLSRFESEVDDELKCPICCSVLEEAVQAPDCEHTFCNDCINEWLQRQTNCPVDRQPLNSTDLKPAPRVLRNFLAKLDIKCEYASFGCNCVIKLELLQTHCNECDFNPYKPIICEKGCGLILLRNQVEEHNCLSDLRELVNTQQKQINELKNCKRIHEEQINELKNSKKLHDENISEHERQFIQLNDQINRLQHTLEQIQKQYETNDDDDDDCYVSKGHGIGRKRPSTSTWKDIPIKRNKDMCVSLSDSQSHQHFHHLHQFPHSPHPHCSSSLSTACVGSQTSEHKSLNITFYGTVITVEVLTIDTIESVKAKIDTMEAIPTDQQLLFFAGLQLEDHKTLSYYNIHKESLRHLVLRLRDGMKIFVKTLSNKTIEVQVDPSETIEIVKVKIHEQEGISPCDQRLLMEGRDLADLRTLSDYGIKHNSTLQLDLHLGGPCPICQSQFKSSTSAPSPTSGGPQSHRSTASDISD</sequence>
<evidence type="ECO:0000259" key="8">
    <source>
        <dbReference type="PROSITE" id="PS50089"/>
    </source>
</evidence>
<evidence type="ECO:0000256" key="1">
    <source>
        <dbReference type="ARBA" id="ARBA00022723"/>
    </source>
</evidence>
<feature type="domain" description="Ubiquitin-like" evidence="7">
    <location>
        <begin position="290"/>
        <end position="362"/>
    </location>
</feature>
<protein>
    <recommendedName>
        <fullName evidence="11">E3 ubiquitin-protein ligase NRDP1</fullName>
    </recommendedName>
</protein>
<dbReference type="Pfam" id="PF13923">
    <property type="entry name" value="zf-C3HC4_2"/>
    <property type="match status" value="1"/>
</dbReference>
<dbReference type="GO" id="GO:0008270">
    <property type="term" value="F:zinc ion binding"/>
    <property type="evidence" value="ECO:0007669"/>
    <property type="project" value="UniProtKB-KW"/>
</dbReference>
<dbReference type="Proteomes" id="UP000728032">
    <property type="component" value="Unassembled WGS sequence"/>
</dbReference>
<keyword evidence="10" id="KW-1185">Reference proteome</keyword>
<dbReference type="EMBL" id="OC916927">
    <property type="protein sequence ID" value="CAD7645642.1"/>
    <property type="molecule type" value="Genomic_DNA"/>
</dbReference>
<keyword evidence="5" id="KW-0175">Coiled coil</keyword>
<dbReference type="PRINTS" id="PR00348">
    <property type="entry name" value="UBIQUITIN"/>
</dbReference>
<evidence type="ECO:0000256" key="4">
    <source>
        <dbReference type="PROSITE-ProRule" id="PRU00175"/>
    </source>
</evidence>
<feature type="domain" description="Ubiquitin-like" evidence="7">
    <location>
        <begin position="363"/>
        <end position="438"/>
    </location>
</feature>
<keyword evidence="2 4" id="KW-0863">Zinc-finger</keyword>
<reference evidence="9" key="1">
    <citation type="submission" date="2020-11" db="EMBL/GenBank/DDBJ databases">
        <authorList>
            <person name="Tran Van P."/>
        </authorList>
    </citation>
    <scope>NUCLEOTIDE SEQUENCE</scope>
</reference>
<feature type="compositionally biased region" description="Low complexity" evidence="6">
    <location>
        <begin position="448"/>
        <end position="462"/>
    </location>
</feature>
<organism evidence="9">
    <name type="scientific">Oppiella nova</name>
    <dbReference type="NCBI Taxonomy" id="334625"/>
    <lineage>
        <taxon>Eukaryota</taxon>
        <taxon>Metazoa</taxon>
        <taxon>Ecdysozoa</taxon>
        <taxon>Arthropoda</taxon>
        <taxon>Chelicerata</taxon>
        <taxon>Arachnida</taxon>
        <taxon>Acari</taxon>
        <taxon>Acariformes</taxon>
        <taxon>Sarcoptiformes</taxon>
        <taxon>Oribatida</taxon>
        <taxon>Brachypylina</taxon>
        <taxon>Oppioidea</taxon>
        <taxon>Oppiidae</taxon>
        <taxon>Oppiella</taxon>
    </lineage>
</organism>
<evidence type="ECO:0000259" key="7">
    <source>
        <dbReference type="PROSITE" id="PS50053"/>
    </source>
</evidence>
<dbReference type="InterPro" id="IPR029071">
    <property type="entry name" value="Ubiquitin-like_domsf"/>
</dbReference>
<dbReference type="InterPro" id="IPR001841">
    <property type="entry name" value="Znf_RING"/>
</dbReference>